<evidence type="ECO:0000256" key="4">
    <source>
        <dbReference type="ARBA" id="ARBA00023033"/>
    </source>
</evidence>
<accession>A0ABT7MD62</accession>
<feature type="region of interest" description="Disordered" evidence="5">
    <location>
        <begin position="224"/>
        <end position="243"/>
    </location>
</feature>
<evidence type="ECO:0000256" key="1">
    <source>
        <dbReference type="ARBA" id="ARBA00022630"/>
    </source>
</evidence>
<protein>
    <submittedName>
        <fullName evidence="7">NAD(P)/FAD-dependent oxidoreductase</fullName>
    </submittedName>
</protein>
<evidence type="ECO:0000259" key="6">
    <source>
        <dbReference type="Pfam" id="PF01494"/>
    </source>
</evidence>
<proteinExistence type="predicted"/>
<keyword evidence="2" id="KW-0274">FAD</keyword>
<sequence length="430" mass="45723">MAAESHVIIAGAGIGGLCLAHGLRRHGIRVTVYERDPDPDARWTGYRLHLTPEANRALHACLPRENYLGLLASASRPIDAFRILDESLTELLVSGEVAESATLVDEDTLIGRRPLRAILARGLEDVVRWGRPVERYRSLPGGRVAVDLADGSVDEGTLLVGADGRSSRVRRQLLPHAEPEQWDTLCVAGTTPLDVARELDLPPSFVDGVGFAIGPEGHNMFFSGHDPSGPSRPDLPPGGLPAEPDGSYVLWSVGAPLDRWPTDPREAADPEELRTLALGALDGWRAGARDLVAAARADTLSPLSFWVAPDVPHWQTLPGVTLLGDAVHCMPPTGGIGASTALQDAAALVDVLALTEEGLARPVPALAAYESAMLARGRAAIEASVSNLQWAQRLDGPVSFRLGKIGLRSASGVDRLLRSLREKVGLGDDA</sequence>
<dbReference type="PRINTS" id="PR00420">
    <property type="entry name" value="RNGMNOXGNASE"/>
</dbReference>
<keyword evidence="1" id="KW-0285">Flavoprotein</keyword>
<evidence type="ECO:0000256" key="5">
    <source>
        <dbReference type="SAM" id="MobiDB-lite"/>
    </source>
</evidence>
<keyword evidence="8" id="KW-1185">Reference proteome</keyword>
<dbReference type="InterPro" id="IPR036188">
    <property type="entry name" value="FAD/NAD-bd_sf"/>
</dbReference>
<dbReference type="Gene3D" id="3.50.50.60">
    <property type="entry name" value="FAD/NAD(P)-binding domain"/>
    <property type="match status" value="1"/>
</dbReference>
<gene>
    <name evidence="7" type="ORF">QRT03_21735</name>
</gene>
<dbReference type="EMBL" id="JASVWF010000005">
    <property type="protein sequence ID" value="MDL5158604.1"/>
    <property type="molecule type" value="Genomic_DNA"/>
</dbReference>
<dbReference type="PANTHER" id="PTHR47178">
    <property type="entry name" value="MONOOXYGENASE, FAD-BINDING"/>
    <property type="match status" value="1"/>
</dbReference>
<evidence type="ECO:0000256" key="2">
    <source>
        <dbReference type="ARBA" id="ARBA00022827"/>
    </source>
</evidence>
<evidence type="ECO:0000313" key="7">
    <source>
        <dbReference type="EMBL" id="MDL5158604.1"/>
    </source>
</evidence>
<reference evidence="7 8" key="1">
    <citation type="submission" date="2023-06" db="EMBL/GenBank/DDBJ databases">
        <title>Actinomycetospora Odt1-22.</title>
        <authorList>
            <person name="Supong K."/>
        </authorList>
    </citation>
    <scope>NUCLEOTIDE SEQUENCE [LARGE SCALE GENOMIC DNA]</scope>
    <source>
        <strain evidence="7 8">Odt1-22</strain>
    </source>
</reference>
<evidence type="ECO:0000313" key="8">
    <source>
        <dbReference type="Proteomes" id="UP001231924"/>
    </source>
</evidence>
<keyword evidence="3" id="KW-0560">Oxidoreductase</keyword>
<dbReference type="SUPFAM" id="SSF51905">
    <property type="entry name" value="FAD/NAD(P)-binding domain"/>
    <property type="match status" value="1"/>
</dbReference>
<organism evidence="7 8">
    <name type="scientific">Actinomycetospora termitidis</name>
    <dbReference type="NCBI Taxonomy" id="3053470"/>
    <lineage>
        <taxon>Bacteria</taxon>
        <taxon>Bacillati</taxon>
        <taxon>Actinomycetota</taxon>
        <taxon>Actinomycetes</taxon>
        <taxon>Pseudonocardiales</taxon>
        <taxon>Pseudonocardiaceae</taxon>
        <taxon>Actinomycetospora</taxon>
    </lineage>
</organism>
<name>A0ABT7MD62_9PSEU</name>
<feature type="domain" description="FAD-binding" evidence="6">
    <location>
        <begin position="320"/>
        <end position="383"/>
    </location>
</feature>
<comment type="caution">
    <text evidence="7">The sequence shown here is derived from an EMBL/GenBank/DDBJ whole genome shotgun (WGS) entry which is preliminary data.</text>
</comment>
<dbReference type="Pfam" id="PF01494">
    <property type="entry name" value="FAD_binding_3"/>
    <property type="match status" value="1"/>
</dbReference>
<dbReference type="Proteomes" id="UP001231924">
    <property type="component" value="Unassembled WGS sequence"/>
</dbReference>
<keyword evidence="4" id="KW-0503">Monooxygenase</keyword>
<dbReference type="InterPro" id="IPR002938">
    <property type="entry name" value="FAD-bd"/>
</dbReference>
<evidence type="ECO:0000256" key="3">
    <source>
        <dbReference type="ARBA" id="ARBA00023002"/>
    </source>
</evidence>
<dbReference type="PANTHER" id="PTHR47178:SF5">
    <property type="entry name" value="FAD-BINDING DOMAIN-CONTAINING PROTEIN"/>
    <property type="match status" value="1"/>
</dbReference>
<dbReference type="RefSeq" id="WP_286055143.1">
    <property type="nucleotide sequence ID" value="NZ_JASVWF010000005.1"/>
</dbReference>
<dbReference type="Pfam" id="PF13450">
    <property type="entry name" value="NAD_binding_8"/>
    <property type="match status" value="1"/>
</dbReference>